<evidence type="ECO:0000313" key="2">
    <source>
        <dbReference type="EMBL" id="CAK0734851.1"/>
    </source>
</evidence>
<organism evidence="2 3">
    <name type="scientific">Coccomyxa viridis</name>
    <dbReference type="NCBI Taxonomy" id="1274662"/>
    <lineage>
        <taxon>Eukaryota</taxon>
        <taxon>Viridiplantae</taxon>
        <taxon>Chlorophyta</taxon>
        <taxon>core chlorophytes</taxon>
        <taxon>Trebouxiophyceae</taxon>
        <taxon>Trebouxiophyceae incertae sedis</taxon>
        <taxon>Coccomyxaceae</taxon>
        <taxon>Coccomyxa</taxon>
    </lineage>
</organism>
<dbReference type="GO" id="GO:0009507">
    <property type="term" value="C:chloroplast"/>
    <property type="evidence" value="ECO:0007669"/>
    <property type="project" value="UniProtKB-SubCell"/>
</dbReference>
<comment type="subcellular location">
    <subcellularLocation>
        <location evidence="1">Mitochondrion</location>
    </subcellularLocation>
    <subcellularLocation>
        <location evidence="1">Plastid</location>
        <location evidence="1">Chloroplast</location>
    </subcellularLocation>
</comment>
<proteinExistence type="inferred from homology"/>
<comment type="subunit">
    <text evidence="1">Subunit of the heterotrimeric GatCAB amidotransferase (AdT) complex, composed of A, B and C subunits.</text>
</comment>
<name>A0AAV1HSW6_9CHLO</name>
<dbReference type="EC" id="6.3.5.-" evidence="1"/>
<keyword evidence="1" id="KW-0496">Mitochondrion</keyword>
<comment type="similarity">
    <text evidence="1">Belongs to the GatC family.</text>
</comment>
<dbReference type="GO" id="GO:0005739">
    <property type="term" value="C:mitochondrion"/>
    <property type="evidence" value="ECO:0007669"/>
    <property type="project" value="UniProtKB-SubCell"/>
</dbReference>
<keyword evidence="3" id="KW-1185">Reference proteome</keyword>
<evidence type="ECO:0000256" key="1">
    <source>
        <dbReference type="HAMAP-Rule" id="MF_03149"/>
    </source>
</evidence>
<dbReference type="AlphaFoldDB" id="A0AAV1HSW6"/>
<keyword evidence="1" id="KW-0150">Chloroplast</keyword>
<dbReference type="GO" id="GO:0030956">
    <property type="term" value="C:glutamyl-tRNA(Gln) amidotransferase complex"/>
    <property type="evidence" value="ECO:0007669"/>
    <property type="project" value="UniProtKB-UniRule"/>
</dbReference>
<dbReference type="GO" id="GO:0050567">
    <property type="term" value="F:glutaminyl-tRNA synthase (glutamine-hydrolyzing) activity"/>
    <property type="evidence" value="ECO:0007669"/>
    <property type="project" value="UniProtKB-UniRule"/>
</dbReference>
<dbReference type="Proteomes" id="UP001314263">
    <property type="component" value="Unassembled WGS sequence"/>
</dbReference>
<protein>
    <recommendedName>
        <fullName evidence="1">Glutamyl-tRNA(Gln) amidotransferase subunit C, chloroplastic/mitochondrial</fullName>
        <shortName evidence="1">Glu-AdT subunit C</shortName>
        <ecNumber evidence="1">6.3.5.-</ecNumber>
    </recommendedName>
</protein>
<dbReference type="PANTHER" id="PTHR15004">
    <property type="entry name" value="GLUTAMYL-TRNA(GLN) AMIDOTRANSFERASE SUBUNIT C, MITOCHONDRIAL"/>
    <property type="match status" value="1"/>
</dbReference>
<comment type="caution">
    <text evidence="2">The sequence shown here is derived from an EMBL/GenBank/DDBJ whole genome shotgun (WGS) entry which is preliminary data.</text>
</comment>
<dbReference type="InterPro" id="IPR003837">
    <property type="entry name" value="GatC"/>
</dbReference>
<reference evidence="2 3" key="1">
    <citation type="submission" date="2023-10" db="EMBL/GenBank/DDBJ databases">
        <authorList>
            <person name="Maclean D."/>
            <person name="Macfadyen A."/>
        </authorList>
    </citation>
    <scope>NUCLEOTIDE SEQUENCE [LARGE SCALE GENOMIC DNA]</scope>
</reference>
<keyword evidence="1" id="KW-0067">ATP-binding</keyword>
<evidence type="ECO:0000313" key="3">
    <source>
        <dbReference type="Proteomes" id="UP001314263"/>
    </source>
</evidence>
<keyword evidence="1" id="KW-0648">Protein biosynthesis</keyword>
<dbReference type="EMBL" id="CAUYUE010000001">
    <property type="protein sequence ID" value="CAK0734851.1"/>
    <property type="molecule type" value="Genomic_DNA"/>
</dbReference>
<sequence>MLGWSVVARCHSRCVGLAFAKHVKGASPLESNTHLPSYVHAFKHAQATRSLQQRWQRCHSSNTPGAESRKIDPPDVRELAKMAHISVTDEEVREWEPQLAKIVDWFAQLQAVDVEGVLPAVRADLPDENVTRKDEAVRYEDREGLMKQVPEMEGQFVKVPKIL</sequence>
<dbReference type="GO" id="GO:0006450">
    <property type="term" value="P:regulation of translational fidelity"/>
    <property type="evidence" value="ECO:0007669"/>
    <property type="project" value="InterPro"/>
</dbReference>
<dbReference type="SUPFAM" id="SSF141000">
    <property type="entry name" value="Glu-tRNAGln amidotransferase C subunit"/>
    <property type="match status" value="1"/>
</dbReference>
<keyword evidence="1" id="KW-0436">Ligase</keyword>
<keyword evidence="1" id="KW-0547">Nucleotide-binding</keyword>
<dbReference type="NCBIfam" id="TIGR00135">
    <property type="entry name" value="gatC"/>
    <property type="match status" value="1"/>
</dbReference>
<dbReference type="Gene3D" id="1.10.20.60">
    <property type="entry name" value="Glu-tRNAGln amidotransferase C subunit, N-terminal domain"/>
    <property type="match status" value="1"/>
</dbReference>
<dbReference type="HAMAP" id="MF_00122">
    <property type="entry name" value="GatC"/>
    <property type="match status" value="1"/>
</dbReference>
<dbReference type="GO" id="GO:0005524">
    <property type="term" value="F:ATP binding"/>
    <property type="evidence" value="ECO:0007669"/>
    <property type="project" value="UniProtKB-KW"/>
</dbReference>
<accession>A0AAV1HSW6</accession>
<keyword evidence="1" id="KW-0934">Plastid</keyword>
<gene>
    <name evidence="1" type="primary">GATC</name>
    <name evidence="2" type="ORF">CVIRNUC_000492</name>
</gene>
<dbReference type="GO" id="GO:0032543">
    <property type="term" value="P:mitochondrial translation"/>
    <property type="evidence" value="ECO:0007669"/>
    <property type="project" value="UniProtKB-UniRule"/>
</dbReference>
<dbReference type="InterPro" id="IPR036113">
    <property type="entry name" value="Asp/Glu-ADT_sf_sub_c"/>
</dbReference>
<comment type="function">
    <text evidence="1">Allows the formation of correctly charged Gln-tRNA(Gln) through the transamidation of misacylated Glu-tRNA(Gln) in chloroplasts and mitochondria. The reaction takes place in the presence of glutamine and ATP through an activated gamma-phospho-Glu-tRNA(Gln).</text>
</comment>
<dbReference type="PANTHER" id="PTHR15004:SF0">
    <property type="entry name" value="GLUTAMYL-TRNA(GLN) AMIDOTRANSFERASE SUBUNIT C, MITOCHONDRIAL"/>
    <property type="match status" value="1"/>
</dbReference>
<dbReference type="GO" id="GO:0070681">
    <property type="term" value="P:glutaminyl-tRNAGln biosynthesis via transamidation"/>
    <property type="evidence" value="ECO:0007669"/>
    <property type="project" value="UniProtKB-UniRule"/>
</dbReference>
<comment type="catalytic activity">
    <reaction evidence="1">
        <text>L-glutamyl-tRNA(Gln) + L-glutamine + ATP + H2O = L-glutaminyl-tRNA(Gln) + L-glutamate + ADP + phosphate + H(+)</text>
        <dbReference type="Rhea" id="RHEA:17521"/>
        <dbReference type="Rhea" id="RHEA-COMP:9681"/>
        <dbReference type="Rhea" id="RHEA-COMP:9684"/>
        <dbReference type="ChEBI" id="CHEBI:15377"/>
        <dbReference type="ChEBI" id="CHEBI:15378"/>
        <dbReference type="ChEBI" id="CHEBI:29985"/>
        <dbReference type="ChEBI" id="CHEBI:30616"/>
        <dbReference type="ChEBI" id="CHEBI:43474"/>
        <dbReference type="ChEBI" id="CHEBI:58359"/>
        <dbReference type="ChEBI" id="CHEBI:78520"/>
        <dbReference type="ChEBI" id="CHEBI:78521"/>
        <dbReference type="ChEBI" id="CHEBI:456216"/>
    </reaction>
</comment>
<dbReference type="Pfam" id="PF02686">
    <property type="entry name" value="GatC"/>
    <property type="match status" value="1"/>
</dbReference>